<comment type="similarity">
    <text evidence="2">Belongs to the NAD(P)-dependent epimerase/dehydratase family. SDR39U1 subfamily.</text>
</comment>
<dbReference type="PANTHER" id="PTHR11092">
    <property type="entry name" value="SUGAR NUCLEOTIDE EPIMERASE RELATED"/>
    <property type="match status" value="1"/>
</dbReference>
<dbReference type="InterPro" id="IPR005031">
    <property type="entry name" value="COQ10_START"/>
</dbReference>
<feature type="domain" description="DUF1731" evidence="5">
    <location>
        <begin position="435"/>
        <end position="482"/>
    </location>
</feature>
<dbReference type="Pfam" id="PF01370">
    <property type="entry name" value="Epimerase"/>
    <property type="match status" value="1"/>
</dbReference>
<dbReference type="Gene3D" id="3.40.50.720">
    <property type="entry name" value="NAD(P)-binding Rossmann-like Domain"/>
    <property type="match status" value="1"/>
</dbReference>
<evidence type="ECO:0000259" key="3">
    <source>
        <dbReference type="Pfam" id="PF01370"/>
    </source>
</evidence>
<dbReference type="Pfam" id="PF03364">
    <property type="entry name" value="Polyketide_cyc"/>
    <property type="match status" value="1"/>
</dbReference>
<dbReference type="InterPro" id="IPR013549">
    <property type="entry name" value="DUF1731"/>
</dbReference>
<comment type="similarity">
    <text evidence="1">Belongs to the ribosome association toxin RatA family.</text>
</comment>
<reference evidence="6 7" key="1">
    <citation type="submission" date="2019-02" db="EMBL/GenBank/DDBJ databases">
        <title>Deep-cultivation of Planctomycetes and their phenomic and genomic characterization uncovers novel biology.</title>
        <authorList>
            <person name="Wiegand S."/>
            <person name="Jogler M."/>
            <person name="Boedeker C."/>
            <person name="Pinto D."/>
            <person name="Vollmers J."/>
            <person name="Rivas-Marin E."/>
            <person name="Kohn T."/>
            <person name="Peeters S.H."/>
            <person name="Heuer A."/>
            <person name="Rast P."/>
            <person name="Oberbeckmann S."/>
            <person name="Bunk B."/>
            <person name="Jeske O."/>
            <person name="Meyerdierks A."/>
            <person name="Storesund J.E."/>
            <person name="Kallscheuer N."/>
            <person name="Luecker S."/>
            <person name="Lage O.M."/>
            <person name="Pohl T."/>
            <person name="Merkel B.J."/>
            <person name="Hornburger P."/>
            <person name="Mueller R.-W."/>
            <person name="Bruemmer F."/>
            <person name="Labrenz M."/>
            <person name="Spormann A.M."/>
            <person name="Op den Camp H."/>
            <person name="Overmann J."/>
            <person name="Amann R."/>
            <person name="Jetten M.S.M."/>
            <person name="Mascher T."/>
            <person name="Medema M.H."/>
            <person name="Devos D.P."/>
            <person name="Kaster A.-K."/>
            <person name="Ovreas L."/>
            <person name="Rohde M."/>
            <person name="Galperin M.Y."/>
            <person name="Jogler C."/>
        </authorList>
    </citation>
    <scope>NUCLEOTIDE SEQUENCE [LARGE SCALE GENOMIC DNA]</scope>
    <source>
        <strain evidence="6 7">Spb1</strain>
    </source>
</reference>
<dbReference type="InterPro" id="IPR036291">
    <property type="entry name" value="NAD(P)-bd_dom_sf"/>
</dbReference>
<evidence type="ECO:0000256" key="2">
    <source>
        <dbReference type="ARBA" id="ARBA00009353"/>
    </source>
</evidence>
<proteinExistence type="inferred from homology"/>
<accession>A0A518GMJ3</accession>
<evidence type="ECO:0000256" key="1">
    <source>
        <dbReference type="ARBA" id="ARBA00008918"/>
    </source>
</evidence>
<feature type="domain" description="NAD-dependent epimerase/dehydratase" evidence="3">
    <location>
        <begin position="185"/>
        <end position="400"/>
    </location>
</feature>
<dbReference type="EMBL" id="CP036299">
    <property type="protein sequence ID" value="QDV29838.1"/>
    <property type="molecule type" value="Genomic_DNA"/>
</dbReference>
<feature type="domain" description="Coenzyme Q-binding protein COQ10 START" evidence="4">
    <location>
        <begin position="33"/>
        <end position="156"/>
    </location>
</feature>
<sequence>MASHAATAIEQPLTTEATLAAHLQSFQRSVVLPVSAERAFEWHAAPGALERLTPPWEEIRVISRTGGIDNEGEVVLSVPAAGMRQTWVARHSHCIWGQEFRDIQVRGPFAHFEHRHRFANLGVNESQLTDEISYRLPGGSLGAWLGGSFVEQKLATMFGYRHRTTLMDLTQWKQLHESGFSSRKVLVSGATGLVASTLIPMLTTQGHRVARLLRKPTPQVYATGLPDVIWNSASGEVQEGSLDGVEAVVHLAGENIAGGRWTPAFKQRIRDSRVVGTRKLCERLAALEEPPAVLVCASAIGFYGDRGDEVLTEESAMGQGFLPEVSEAWEEACEPARQAGIRVVNLRIGIVLTPRGGALQKLLTPFWWGAGGVAGNGSQYWSWISVDDLCGAILHSIATPSLAGPVNATAPQGVTNREFTEVLARVMRRLACVPLPEFAARMALGEMAHDLLFASSHVQPVRLLSTGYQFRFTDLECCLRHLLGRPLADVKLPH</sequence>
<dbReference type="Proteomes" id="UP000315349">
    <property type="component" value="Chromosome"/>
</dbReference>
<evidence type="ECO:0000259" key="4">
    <source>
        <dbReference type="Pfam" id="PF03364"/>
    </source>
</evidence>
<name>A0A518GMJ3_9PLAN</name>
<protein>
    <submittedName>
        <fullName evidence="6">Epimerase family protein</fullName>
    </submittedName>
</protein>
<organism evidence="6 7">
    <name type="scientific">Planctopirus ephydatiae</name>
    <dbReference type="NCBI Taxonomy" id="2528019"/>
    <lineage>
        <taxon>Bacteria</taxon>
        <taxon>Pseudomonadati</taxon>
        <taxon>Planctomycetota</taxon>
        <taxon>Planctomycetia</taxon>
        <taxon>Planctomycetales</taxon>
        <taxon>Planctomycetaceae</taxon>
        <taxon>Planctopirus</taxon>
    </lineage>
</organism>
<dbReference type="Pfam" id="PF08338">
    <property type="entry name" value="DUF1731"/>
    <property type="match status" value="1"/>
</dbReference>
<evidence type="ECO:0000313" key="7">
    <source>
        <dbReference type="Proteomes" id="UP000315349"/>
    </source>
</evidence>
<dbReference type="PANTHER" id="PTHR11092:SF0">
    <property type="entry name" value="EPIMERASE FAMILY PROTEIN SDR39U1"/>
    <property type="match status" value="1"/>
</dbReference>
<evidence type="ECO:0000259" key="5">
    <source>
        <dbReference type="Pfam" id="PF08338"/>
    </source>
</evidence>
<dbReference type="Gene3D" id="3.30.530.20">
    <property type="match status" value="1"/>
</dbReference>
<dbReference type="CDD" id="cd05242">
    <property type="entry name" value="SDR_a8"/>
    <property type="match status" value="1"/>
</dbReference>
<dbReference type="InterPro" id="IPR023393">
    <property type="entry name" value="START-like_dom_sf"/>
</dbReference>
<dbReference type="CDD" id="cd07820">
    <property type="entry name" value="SRPBCC_3"/>
    <property type="match status" value="1"/>
</dbReference>
<dbReference type="AlphaFoldDB" id="A0A518GMJ3"/>
<dbReference type="RefSeq" id="WP_222423395.1">
    <property type="nucleotide sequence ID" value="NZ_CP036299.1"/>
</dbReference>
<gene>
    <name evidence="6" type="ORF">Spb1_17560</name>
</gene>
<dbReference type="InterPro" id="IPR010099">
    <property type="entry name" value="SDR39U1"/>
</dbReference>
<evidence type="ECO:0000313" key="6">
    <source>
        <dbReference type="EMBL" id="QDV29838.1"/>
    </source>
</evidence>
<dbReference type="InterPro" id="IPR001509">
    <property type="entry name" value="Epimerase_deHydtase"/>
</dbReference>
<dbReference type="SUPFAM" id="SSF51735">
    <property type="entry name" value="NAD(P)-binding Rossmann-fold domains"/>
    <property type="match status" value="1"/>
</dbReference>
<dbReference type="NCBIfam" id="TIGR01777">
    <property type="entry name" value="yfcH"/>
    <property type="match status" value="1"/>
</dbReference>
<dbReference type="KEGG" id="peh:Spb1_17560"/>
<keyword evidence="7" id="KW-1185">Reference proteome</keyword>
<dbReference type="SUPFAM" id="SSF55961">
    <property type="entry name" value="Bet v1-like"/>
    <property type="match status" value="1"/>
</dbReference>